<organism evidence="1 2">
    <name type="scientific">Agrobacterium larrymoorei</name>
    <dbReference type="NCBI Taxonomy" id="160699"/>
    <lineage>
        <taxon>Bacteria</taxon>
        <taxon>Pseudomonadati</taxon>
        <taxon>Pseudomonadota</taxon>
        <taxon>Alphaproteobacteria</taxon>
        <taxon>Hyphomicrobiales</taxon>
        <taxon>Rhizobiaceae</taxon>
        <taxon>Rhizobium/Agrobacterium group</taxon>
        <taxon>Agrobacterium</taxon>
    </lineage>
</organism>
<dbReference type="AlphaFoldDB" id="A0AAJ2BC59"/>
<gene>
    <name evidence="1" type="ORF">QE369_000429</name>
</gene>
<dbReference type="Proteomes" id="UP001255601">
    <property type="component" value="Unassembled WGS sequence"/>
</dbReference>
<sequence length="61" mass="7100">MIEALQMYDHYLFRVAAQDDKETGQPLELKLPPQAGEAAWLERDWADPVRARDRNLFARAD</sequence>
<accession>A0AAJ2BC59</accession>
<proteinExistence type="predicted"/>
<dbReference type="EMBL" id="JAVIZC010000001">
    <property type="protein sequence ID" value="MDR6100251.1"/>
    <property type="molecule type" value="Genomic_DNA"/>
</dbReference>
<comment type="caution">
    <text evidence="1">The sequence shown here is derived from an EMBL/GenBank/DDBJ whole genome shotgun (WGS) entry which is preliminary data.</text>
</comment>
<name>A0AAJ2BC59_9HYPH</name>
<reference evidence="1" key="1">
    <citation type="submission" date="2023-08" db="EMBL/GenBank/DDBJ databases">
        <title>Functional and genomic diversity of the sorghum phyllosphere microbiome.</title>
        <authorList>
            <person name="Shade A."/>
        </authorList>
    </citation>
    <scope>NUCLEOTIDE SEQUENCE</scope>
    <source>
        <strain evidence="1">SORGH_AS_0974</strain>
    </source>
</reference>
<evidence type="ECO:0000313" key="1">
    <source>
        <dbReference type="EMBL" id="MDR6100251.1"/>
    </source>
</evidence>
<protein>
    <submittedName>
        <fullName evidence="1">Uncharacterized protein</fullName>
    </submittedName>
</protein>
<evidence type="ECO:0000313" key="2">
    <source>
        <dbReference type="Proteomes" id="UP001255601"/>
    </source>
</evidence>